<name>A0A841FI25_9ACTN</name>
<dbReference type="Proteomes" id="UP000548476">
    <property type="component" value="Unassembled WGS sequence"/>
</dbReference>
<gene>
    <name evidence="1" type="ORF">HNR73_003371</name>
</gene>
<organism evidence="1 2">
    <name type="scientific">Phytomonospora endophytica</name>
    <dbReference type="NCBI Taxonomy" id="714109"/>
    <lineage>
        <taxon>Bacteria</taxon>
        <taxon>Bacillati</taxon>
        <taxon>Actinomycetota</taxon>
        <taxon>Actinomycetes</taxon>
        <taxon>Micromonosporales</taxon>
        <taxon>Micromonosporaceae</taxon>
        <taxon>Phytomonospora</taxon>
    </lineage>
</organism>
<evidence type="ECO:0000313" key="1">
    <source>
        <dbReference type="EMBL" id="MBB6035514.1"/>
    </source>
</evidence>
<keyword evidence="2" id="KW-1185">Reference proteome</keyword>
<accession>A0A841FI25</accession>
<comment type="caution">
    <text evidence="1">The sequence shown here is derived from an EMBL/GenBank/DDBJ whole genome shotgun (WGS) entry which is preliminary data.</text>
</comment>
<evidence type="ECO:0000313" key="2">
    <source>
        <dbReference type="Proteomes" id="UP000548476"/>
    </source>
</evidence>
<dbReference type="AlphaFoldDB" id="A0A841FI25"/>
<dbReference type="EMBL" id="JACHGT010000006">
    <property type="protein sequence ID" value="MBB6035514.1"/>
    <property type="molecule type" value="Genomic_DNA"/>
</dbReference>
<reference evidence="1 2" key="1">
    <citation type="submission" date="2020-08" db="EMBL/GenBank/DDBJ databases">
        <title>Genomic Encyclopedia of Type Strains, Phase IV (KMG-IV): sequencing the most valuable type-strain genomes for metagenomic binning, comparative biology and taxonomic classification.</title>
        <authorList>
            <person name="Goeker M."/>
        </authorList>
    </citation>
    <scope>NUCLEOTIDE SEQUENCE [LARGE SCALE GENOMIC DNA]</scope>
    <source>
        <strain evidence="1 2">YIM 65646</strain>
    </source>
</reference>
<protein>
    <submittedName>
        <fullName evidence="1">Uncharacterized protein</fullName>
    </submittedName>
</protein>
<sequence>MTSFLSNRKQLRAERAHARALHRAAAQASSRAVRHEMLMWSSSNRFGG</sequence>
<proteinExistence type="predicted"/>